<evidence type="ECO:0000313" key="2">
    <source>
        <dbReference type="EMBL" id="MCK9687180.1"/>
    </source>
</evidence>
<comment type="caution">
    <text evidence="2">The sequence shown here is derived from an EMBL/GenBank/DDBJ whole genome shotgun (WGS) entry which is preliminary data.</text>
</comment>
<dbReference type="AlphaFoldDB" id="A0A9X1YKN6"/>
<feature type="compositionally biased region" description="Low complexity" evidence="1">
    <location>
        <begin position="20"/>
        <end position="40"/>
    </location>
</feature>
<protein>
    <submittedName>
        <fullName evidence="2">Uncharacterized protein</fullName>
    </submittedName>
</protein>
<reference evidence="2" key="1">
    <citation type="submission" date="2021-11" db="EMBL/GenBank/DDBJ databases">
        <title>BS-T2-15 a new species belonging to the Comamonadaceae family isolated from the soil of a French oak forest.</title>
        <authorList>
            <person name="Mieszkin S."/>
            <person name="Alain K."/>
        </authorList>
    </citation>
    <scope>NUCLEOTIDE SEQUENCE</scope>
    <source>
        <strain evidence="2">BS-T2-15</strain>
    </source>
</reference>
<name>A0A9X1YKN6_9BURK</name>
<sequence>MARIPSPLHTKRIPKSVSQPTETAEAAATVAESAVAPAPRRAAKKAKPATASAAPQAAVKAAKVRKPKLVRDSFTMPKDEYQVIDTLKERALTLGKHVRKSELLRAGIRALDALNDRALLKALDAVPTLKTGRPKAE</sequence>
<evidence type="ECO:0000313" key="3">
    <source>
        <dbReference type="Proteomes" id="UP001139353"/>
    </source>
</evidence>
<gene>
    <name evidence="2" type="ORF">LPC04_15835</name>
</gene>
<feature type="region of interest" description="Disordered" evidence="1">
    <location>
        <begin position="1"/>
        <end position="57"/>
    </location>
</feature>
<feature type="compositionally biased region" description="Low complexity" evidence="1">
    <location>
        <begin position="48"/>
        <end position="57"/>
    </location>
</feature>
<keyword evidence="3" id="KW-1185">Reference proteome</keyword>
<dbReference type="RefSeq" id="WP_275683225.1">
    <property type="nucleotide sequence ID" value="NZ_JAJLJH010000004.1"/>
</dbReference>
<organism evidence="2 3">
    <name type="scientific">Scleromatobacter humisilvae</name>
    <dbReference type="NCBI Taxonomy" id="2897159"/>
    <lineage>
        <taxon>Bacteria</taxon>
        <taxon>Pseudomonadati</taxon>
        <taxon>Pseudomonadota</taxon>
        <taxon>Betaproteobacteria</taxon>
        <taxon>Burkholderiales</taxon>
        <taxon>Sphaerotilaceae</taxon>
        <taxon>Scleromatobacter</taxon>
    </lineage>
</organism>
<dbReference type="Proteomes" id="UP001139353">
    <property type="component" value="Unassembled WGS sequence"/>
</dbReference>
<evidence type="ECO:0000256" key="1">
    <source>
        <dbReference type="SAM" id="MobiDB-lite"/>
    </source>
</evidence>
<proteinExistence type="predicted"/>
<accession>A0A9X1YKN6</accession>
<dbReference type="EMBL" id="JAJLJH010000004">
    <property type="protein sequence ID" value="MCK9687180.1"/>
    <property type="molecule type" value="Genomic_DNA"/>
</dbReference>